<gene>
    <name evidence="2" type="ORF">ACFSUN_02060</name>
</gene>
<dbReference type="Proteomes" id="UP001597451">
    <property type="component" value="Unassembled WGS sequence"/>
</dbReference>
<dbReference type="EMBL" id="JBHUMX010000004">
    <property type="protein sequence ID" value="MFD2627574.1"/>
    <property type="molecule type" value="Genomic_DNA"/>
</dbReference>
<dbReference type="CDD" id="cd16387">
    <property type="entry name" value="ParB_N_Srx"/>
    <property type="match status" value="1"/>
</dbReference>
<dbReference type="SUPFAM" id="SSF110849">
    <property type="entry name" value="ParB/Sulfiredoxin"/>
    <property type="match status" value="1"/>
</dbReference>
<dbReference type="Gene3D" id="3.90.1530.10">
    <property type="entry name" value="Conserved hypothetical protein from pyrococcus furiosus pfu- 392566-001, ParB domain"/>
    <property type="match status" value="1"/>
</dbReference>
<dbReference type="InterPro" id="IPR036086">
    <property type="entry name" value="ParB/Sulfiredoxin_sf"/>
</dbReference>
<dbReference type="InterPro" id="IPR003115">
    <property type="entry name" value="ParB_N"/>
</dbReference>
<evidence type="ECO:0000313" key="2">
    <source>
        <dbReference type="EMBL" id="MFD2627574.1"/>
    </source>
</evidence>
<protein>
    <submittedName>
        <fullName evidence="2">ParB N-terminal domain-containing protein</fullName>
    </submittedName>
</protein>
<organism evidence="2 3">
    <name type="scientific">Oceanobacillus kapialis</name>
    <dbReference type="NCBI Taxonomy" id="481353"/>
    <lineage>
        <taxon>Bacteria</taxon>
        <taxon>Bacillati</taxon>
        <taxon>Bacillota</taxon>
        <taxon>Bacilli</taxon>
        <taxon>Bacillales</taxon>
        <taxon>Bacillaceae</taxon>
        <taxon>Oceanobacillus</taxon>
    </lineage>
</organism>
<dbReference type="SMART" id="SM00470">
    <property type="entry name" value="ParB"/>
    <property type="match status" value="1"/>
</dbReference>
<sequence>MDILEVYLDQLVWDLENRFHPDIKILKENIQREGLLTPLYVVGPDKEEKYYLIDGFRRYSALKEVALYNGDFKIIKVLRLKETVGTKLERETLRFHLHNTSKRIIGAEVQNVIETIKKQGIIQMKK</sequence>
<evidence type="ECO:0000259" key="1">
    <source>
        <dbReference type="SMART" id="SM00470"/>
    </source>
</evidence>
<reference evidence="3" key="1">
    <citation type="journal article" date="2019" name="Int. J. Syst. Evol. Microbiol.">
        <title>The Global Catalogue of Microorganisms (GCM) 10K type strain sequencing project: providing services to taxonomists for standard genome sequencing and annotation.</title>
        <authorList>
            <consortium name="The Broad Institute Genomics Platform"/>
            <consortium name="The Broad Institute Genome Sequencing Center for Infectious Disease"/>
            <person name="Wu L."/>
            <person name="Ma J."/>
        </authorList>
    </citation>
    <scope>NUCLEOTIDE SEQUENCE [LARGE SCALE GENOMIC DNA]</scope>
    <source>
        <strain evidence="3">TISTR 1858</strain>
    </source>
</reference>
<accession>A0ABW5PW95</accession>
<comment type="caution">
    <text evidence="2">The sequence shown here is derived from an EMBL/GenBank/DDBJ whole genome shotgun (WGS) entry which is preliminary data.</text>
</comment>
<proteinExistence type="predicted"/>
<feature type="domain" description="ParB-like N-terminal" evidence="1">
    <location>
        <begin position="4"/>
        <end position="84"/>
    </location>
</feature>
<dbReference type="Pfam" id="PF02195">
    <property type="entry name" value="ParB_N"/>
    <property type="match status" value="1"/>
</dbReference>
<name>A0ABW5PW95_9BACI</name>
<keyword evidence="3" id="KW-1185">Reference proteome</keyword>
<evidence type="ECO:0000313" key="3">
    <source>
        <dbReference type="Proteomes" id="UP001597451"/>
    </source>
</evidence>
<dbReference type="RefSeq" id="WP_379560227.1">
    <property type="nucleotide sequence ID" value="NZ_JBHUMX010000004.1"/>
</dbReference>